<name>A0A2X4VX28_LEDLE</name>
<evidence type="ECO:0000313" key="3">
    <source>
        <dbReference type="EMBL" id="SQI56556.1"/>
    </source>
</evidence>
<organism evidence="3 4">
    <name type="scientific">Lederbergia lenta</name>
    <name type="common">Bacillus lentus</name>
    <dbReference type="NCBI Taxonomy" id="1467"/>
    <lineage>
        <taxon>Bacteria</taxon>
        <taxon>Bacillati</taxon>
        <taxon>Bacillota</taxon>
        <taxon>Bacilli</taxon>
        <taxon>Bacillales</taxon>
        <taxon>Bacillaceae</taxon>
        <taxon>Lederbergia</taxon>
    </lineage>
</organism>
<keyword evidence="1" id="KW-0812">Transmembrane</keyword>
<keyword evidence="2" id="KW-0732">Signal</keyword>
<feature type="chain" id="PRO_5016143923" evidence="2">
    <location>
        <begin position="23"/>
        <end position="262"/>
    </location>
</feature>
<reference evidence="3 4" key="1">
    <citation type="submission" date="2018-06" db="EMBL/GenBank/DDBJ databases">
        <authorList>
            <consortium name="Pathogen Informatics"/>
            <person name="Doyle S."/>
        </authorList>
    </citation>
    <scope>NUCLEOTIDE SEQUENCE [LARGE SCALE GENOMIC DNA]</scope>
    <source>
        <strain evidence="3 4">NCTC4824</strain>
    </source>
</reference>
<proteinExistence type="predicted"/>
<feature type="transmembrane region" description="Helical" evidence="1">
    <location>
        <begin position="225"/>
        <end position="245"/>
    </location>
</feature>
<dbReference type="RefSeq" id="WP_066137824.1">
    <property type="nucleotide sequence ID" value="NZ_CBCSGM010000001.1"/>
</dbReference>
<keyword evidence="1" id="KW-1133">Transmembrane helix</keyword>
<dbReference type="AlphaFoldDB" id="A0A2X4VX28"/>
<dbReference type="InterPro" id="IPR014231">
    <property type="entry name" value="Spore_YpjB"/>
</dbReference>
<dbReference type="KEGG" id="blen:NCTC4824_01955"/>
<feature type="signal peptide" evidence="2">
    <location>
        <begin position="1"/>
        <end position="22"/>
    </location>
</feature>
<dbReference type="NCBIfam" id="TIGR02878">
    <property type="entry name" value="spore_ypjB"/>
    <property type="match status" value="1"/>
</dbReference>
<evidence type="ECO:0000313" key="4">
    <source>
        <dbReference type="Proteomes" id="UP000249134"/>
    </source>
</evidence>
<evidence type="ECO:0000256" key="1">
    <source>
        <dbReference type="SAM" id="Phobius"/>
    </source>
</evidence>
<dbReference type="Proteomes" id="UP000249134">
    <property type="component" value="Chromosome 1"/>
</dbReference>
<evidence type="ECO:0000256" key="2">
    <source>
        <dbReference type="SAM" id="SignalP"/>
    </source>
</evidence>
<gene>
    <name evidence="3" type="ORF">NCTC4824_01955</name>
</gene>
<keyword evidence="4" id="KW-1185">Reference proteome</keyword>
<dbReference type="STRING" id="1348624.GCA_001591545_01025"/>
<accession>A0A2X4VX28</accession>
<dbReference type="Pfam" id="PF09577">
    <property type="entry name" value="Spore_YpjB"/>
    <property type="match status" value="1"/>
</dbReference>
<keyword evidence="1" id="KW-0472">Membrane</keyword>
<sequence>MKYVTIFLLWLCLFTASYTVAAKQPISTMSELDQIADEALQLTRFGRFAEAKGLIAQFGKLFAEQGVTEKTFTIDELRVLTTSQNEALEAVTSASMNKDDRIKKVTAFRLATDAVISKYQPMWLDMESQILQSFQQVKNAALDGDNVLYNQALNEFLSTYSVIQPSLKIDMSVENVQKLDSKMTYLDKYRSKFSEQEWANELDTIETDLKQLFEQISQDEIDPSVWWVIIMTSSIIITTLSYVSWKKYRGQKQKKSRRDANR</sequence>
<dbReference type="EMBL" id="LS483476">
    <property type="protein sequence ID" value="SQI56556.1"/>
    <property type="molecule type" value="Genomic_DNA"/>
</dbReference>
<protein>
    <submittedName>
        <fullName evidence="3">Sporulation protein YpjB</fullName>
    </submittedName>
</protein>